<feature type="domain" description="Reverse transcriptase RNase H-like" evidence="7">
    <location>
        <begin position="58"/>
        <end position="157"/>
    </location>
</feature>
<organism evidence="8 9">
    <name type="scientific">Dendrobium catenatum</name>
    <dbReference type="NCBI Taxonomy" id="906689"/>
    <lineage>
        <taxon>Eukaryota</taxon>
        <taxon>Viridiplantae</taxon>
        <taxon>Streptophyta</taxon>
        <taxon>Embryophyta</taxon>
        <taxon>Tracheophyta</taxon>
        <taxon>Spermatophyta</taxon>
        <taxon>Magnoliopsida</taxon>
        <taxon>Liliopsida</taxon>
        <taxon>Asparagales</taxon>
        <taxon>Orchidaceae</taxon>
        <taxon>Epidendroideae</taxon>
        <taxon>Malaxideae</taxon>
        <taxon>Dendrobiinae</taxon>
        <taxon>Dendrobium</taxon>
    </lineage>
</organism>
<dbReference type="SUPFAM" id="SSF56672">
    <property type="entry name" value="DNA/RNA polymerases"/>
    <property type="match status" value="1"/>
</dbReference>
<dbReference type="CDD" id="cd09274">
    <property type="entry name" value="RNase_HI_RT_Ty3"/>
    <property type="match status" value="1"/>
</dbReference>
<dbReference type="InterPro" id="IPR041373">
    <property type="entry name" value="RT_RNaseH"/>
</dbReference>
<dbReference type="AlphaFoldDB" id="A0A2I0WF88"/>
<gene>
    <name evidence="8" type="ORF">MA16_Dca003520</name>
</gene>
<dbReference type="EMBL" id="KZ502674">
    <property type="protein sequence ID" value="PKU74317.1"/>
    <property type="molecule type" value="Genomic_DNA"/>
</dbReference>
<keyword evidence="3" id="KW-0540">Nuclease</keyword>
<keyword evidence="6" id="KW-0695">RNA-directed DNA polymerase</keyword>
<sequence>MSPREHAALQEIVEDLLRKQLIQPSLSPCAVPALLEQDRSFYTLKSALTTAPVLAVPDFSKPFHVDTDASAIGVGAVLSQEERPIEFFSEKLSLARQNWSAYEQELYAVVRALKQWEHYLLHQDFVLCSDNHALQFINSQKTMNKMHARWLTFLQRFSFVLKHKSGAQNRVADALSRRTALLTKLQLEAPDLSSIQELYATDDDFAEPWGKLTSEPPMPHRDYSLRHNFLFKDNVLCIRNMRCLIDQRVL</sequence>
<dbReference type="GO" id="GO:0004519">
    <property type="term" value="F:endonuclease activity"/>
    <property type="evidence" value="ECO:0007669"/>
    <property type="project" value="UniProtKB-KW"/>
</dbReference>
<name>A0A2I0WF88_9ASPA</name>
<keyword evidence="5" id="KW-0378">Hydrolase</keyword>
<dbReference type="Pfam" id="PF17917">
    <property type="entry name" value="RT_RNaseH"/>
    <property type="match status" value="1"/>
</dbReference>
<reference evidence="8 9" key="1">
    <citation type="journal article" date="2016" name="Sci. Rep.">
        <title>The Dendrobium catenatum Lindl. genome sequence provides insights into polysaccharide synthase, floral development and adaptive evolution.</title>
        <authorList>
            <person name="Zhang G.Q."/>
            <person name="Xu Q."/>
            <person name="Bian C."/>
            <person name="Tsai W.C."/>
            <person name="Yeh C.M."/>
            <person name="Liu K.W."/>
            <person name="Yoshida K."/>
            <person name="Zhang L.S."/>
            <person name="Chang S.B."/>
            <person name="Chen F."/>
            <person name="Shi Y."/>
            <person name="Su Y.Y."/>
            <person name="Zhang Y.Q."/>
            <person name="Chen L.J."/>
            <person name="Yin Y."/>
            <person name="Lin M."/>
            <person name="Huang H."/>
            <person name="Deng H."/>
            <person name="Wang Z.W."/>
            <person name="Zhu S.L."/>
            <person name="Zhao X."/>
            <person name="Deng C."/>
            <person name="Niu S.C."/>
            <person name="Huang J."/>
            <person name="Wang M."/>
            <person name="Liu G.H."/>
            <person name="Yang H.J."/>
            <person name="Xiao X.J."/>
            <person name="Hsiao Y.Y."/>
            <person name="Wu W.L."/>
            <person name="Chen Y.Y."/>
            <person name="Mitsuda N."/>
            <person name="Ohme-Takagi M."/>
            <person name="Luo Y.B."/>
            <person name="Van de Peer Y."/>
            <person name="Liu Z.J."/>
        </authorList>
    </citation>
    <scope>NUCLEOTIDE SEQUENCE [LARGE SCALE GENOMIC DNA]</scope>
    <source>
        <tissue evidence="8">The whole plant</tissue>
    </source>
</reference>
<evidence type="ECO:0000313" key="9">
    <source>
        <dbReference type="Proteomes" id="UP000233837"/>
    </source>
</evidence>
<evidence type="ECO:0000313" key="8">
    <source>
        <dbReference type="EMBL" id="PKU74317.1"/>
    </source>
</evidence>
<reference evidence="8 9" key="2">
    <citation type="journal article" date="2017" name="Nature">
        <title>The Apostasia genome and the evolution of orchids.</title>
        <authorList>
            <person name="Zhang G.Q."/>
            <person name="Liu K.W."/>
            <person name="Li Z."/>
            <person name="Lohaus R."/>
            <person name="Hsiao Y.Y."/>
            <person name="Niu S.C."/>
            <person name="Wang J.Y."/>
            <person name="Lin Y.C."/>
            <person name="Xu Q."/>
            <person name="Chen L.J."/>
            <person name="Yoshida K."/>
            <person name="Fujiwara S."/>
            <person name="Wang Z.W."/>
            <person name="Zhang Y.Q."/>
            <person name="Mitsuda N."/>
            <person name="Wang M."/>
            <person name="Liu G.H."/>
            <person name="Pecoraro L."/>
            <person name="Huang H.X."/>
            <person name="Xiao X.J."/>
            <person name="Lin M."/>
            <person name="Wu X.Y."/>
            <person name="Wu W.L."/>
            <person name="Chen Y.Y."/>
            <person name="Chang S.B."/>
            <person name="Sakamoto S."/>
            <person name="Ohme-Takagi M."/>
            <person name="Yagi M."/>
            <person name="Zeng S.J."/>
            <person name="Shen C.Y."/>
            <person name="Yeh C.M."/>
            <person name="Luo Y.B."/>
            <person name="Tsai W.C."/>
            <person name="Van de Peer Y."/>
            <person name="Liu Z.J."/>
        </authorList>
    </citation>
    <scope>NUCLEOTIDE SEQUENCE [LARGE SCALE GENOMIC DNA]</scope>
    <source>
        <tissue evidence="8">The whole plant</tissue>
    </source>
</reference>
<evidence type="ECO:0000256" key="3">
    <source>
        <dbReference type="ARBA" id="ARBA00022722"/>
    </source>
</evidence>
<dbReference type="GO" id="GO:0016787">
    <property type="term" value="F:hydrolase activity"/>
    <property type="evidence" value="ECO:0007669"/>
    <property type="project" value="UniProtKB-KW"/>
</dbReference>
<evidence type="ECO:0000256" key="6">
    <source>
        <dbReference type="ARBA" id="ARBA00022918"/>
    </source>
</evidence>
<proteinExistence type="predicted"/>
<evidence type="ECO:0000259" key="7">
    <source>
        <dbReference type="Pfam" id="PF17917"/>
    </source>
</evidence>
<keyword evidence="9" id="KW-1185">Reference proteome</keyword>
<protein>
    <recommendedName>
        <fullName evidence="7">Reverse transcriptase RNase H-like domain-containing protein</fullName>
    </recommendedName>
</protein>
<keyword evidence="2" id="KW-0548">Nucleotidyltransferase</keyword>
<accession>A0A2I0WF88</accession>
<dbReference type="STRING" id="906689.A0A2I0WF88"/>
<evidence type="ECO:0000256" key="4">
    <source>
        <dbReference type="ARBA" id="ARBA00022759"/>
    </source>
</evidence>
<evidence type="ECO:0000256" key="5">
    <source>
        <dbReference type="ARBA" id="ARBA00022801"/>
    </source>
</evidence>
<dbReference type="Gene3D" id="3.10.20.370">
    <property type="match status" value="1"/>
</dbReference>
<evidence type="ECO:0000256" key="1">
    <source>
        <dbReference type="ARBA" id="ARBA00022679"/>
    </source>
</evidence>
<keyword evidence="4" id="KW-0255">Endonuclease</keyword>
<dbReference type="GO" id="GO:0003964">
    <property type="term" value="F:RNA-directed DNA polymerase activity"/>
    <property type="evidence" value="ECO:0007669"/>
    <property type="project" value="UniProtKB-KW"/>
</dbReference>
<dbReference type="Proteomes" id="UP000233837">
    <property type="component" value="Unassembled WGS sequence"/>
</dbReference>
<dbReference type="PANTHER" id="PTHR37984:SF5">
    <property type="entry name" value="PROTEIN NYNRIN-LIKE"/>
    <property type="match status" value="1"/>
</dbReference>
<dbReference type="PANTHER" id="PTHR37984">
    <property type="entry name" value="PROTEIN CBG26694"/>
    <property type="match status" value="1"/>
</dbReference>
<evidence type="ECO:0000256" key="2">
    <source>
        <dbReference type="ARBA" id="ARBA00022695"/>
    </source>
</evidence>
<dbReference type="InterPro" id="IPR043502">
    <property type="entry name" value="DNA/RNA_pol_sf"/>
</dbReference>
<keyword evidence="1" id="KW-0808">Transferase</keyword>
<dbReference type="InterPro" id="IPR050951">
    <property type="entry name" value="Retrovirus_Pol_polyprotein"/>
</dbReference>